<dbReference type="InterPro" id="IPR015424">
    <property type="entry name" value="PyrdxlP-dep_Trfase"/>
</dbReference>
<comment type="cofactor">
    <cofactor evidence="1">
        <name>pyridoxal 5'-phosphate</name>
        <dbReference type="ChEBI" id="CHEBI:597326"/>
    </cofactor>
</comment>
<dbReference type="InterPro" id="IPR050087">
    <property type="entry name" value="AON_synthase_class-II"/>
</dbReference>
<dbReference type="SUPFAM" id="SSF53383">
    <property type="entry name" value="PLP-dependent transferases"/>
    <property type="match status" value="1"/>
</dbReference>
<dbReference type="PANTHER" id="PTHR13693:SF100">
    <property type="entry name" value="8-AMINO-7-OXONONANOATE SYNTHASE"/>
    <property type="match status" value="1"/>
</dbReference>
<dbReference type="EMBL" id="JAAVLX010000020">
    <property type="protein sequence ID" value="NOJ44583.1"/>
    <property type="molecule type" value="Genomic_DNA"/>
</dbReference>
<sequence>MDDESQHRLFGLERGRPTQVLQNTAYILGDSGQCFDAASTGNLKTVDGLSTTGRTISLENGSYGRRQVIDFTRCSYLGLDNHPLIVAGAIEAIQAERSLCSSGARTHFEVDLLGELEEELSGMFRARVICFSSLLLASLEGTRFLGSGQLTSGRKPIVVFDRTLHDSLACPKPAVANEAHVETLVHNDIDDLERLCRDNPAVVYVGGDIYSIGAYSRLTELRRLQERYGLFLHIHDAHGISIFGRQGEGFARSQFPQVLGERTIIAASLAEGFGASGGLLMFGTRESESLCRRYTAAGSFSEAPNRAAVGAALGSCKIHRSAELGERQQRLAQRIDFFDRRLATAEQGNSLPIRTIIIGSEANAVRVARRLLDSGLHTSVTFFPKLGDGMAGLRVFITSEHEVCDIERLCDGILERIVQTTGKPYPLR</sequence>
<dbReference type="NCBIfam" id="NF005697">
    <property type="entry name" value="PRK07505.1"/>
    <property type="match status" value="1"/>
</dbReference>
<reference evidence="4 5" key="1">
    <citation type="submission" date="2020-03" db="EMBL/GenBank/DDBJ databases">
        <title>Bradyrhizobium diversity isolated from nodules of Indigofera sp.</title>
        <authorList>
            <person name="Klepa M."/>
            <person name="Helene L."/>
            <person name="Hungria M."/>
        </authorList>
    </citation>
    <scope>NUCLEOTIDE SEQUENCE [LARGE SCALE GENOMIC DNA]</scope>
    <source>
        <strain evidence="4 5">WSM 1791</strain>
    </source>
</reference>
<proteinExistence type="predicted"/>
<dbReference type="GO" id="GO:0009102">
    <property type="term" value="P:biotin biosynthetic process"/>
    <property type="evidence" value="ECO:0007669"/>
    <property type="project" value="TreeGrafter"/>
</dbReference>
<dbReference type="Gene3D" id="3.90.1150.10">
    <property type="entry name" value="Aspartate Aminotransferase, domain 1"/>
    <property type="match status" value="1"/>
</dbReference>
<gene>
    <name evidence="4" type="ORF">HCN58_34605</name>
</gene>
<name>A0A7Y4GZ05_9BRAD</name>
<evidence type="ECO:0000256" key="1">
    <source>
        <dbReference type="ARBA" id="ARBA00001933"/>
    </source>
</evidence>
<dbReference type="GO" id="GO:0008710">
    <property type="term" value="F:8-amino-7-oxononanoate synthase activity"/>
    <property type="evidence" value="ECO:0007669"/>
    <property type="project" value="TreeGrafter"/>
</dbReference>
<keyword evidence="2" id="KW-0808">Transferase</keyword>
<dbReference type="RefSeq" id="WP_171583765.1">
    <property type="nucleotide sequence ID" value="NZ_JAAVLX010000020.1"/>
</dbReference>
<accession>A0A7Y4GZ05</accession>
<protein>
    <submittedName>
        <fullName evidence="4">7-keto-8-aminopelargonate synthetase</fullName>
    </submittedName>
</protein>
<dbReference type="InterPro" id="IPR015422">
    <property type="entry name" value="PyrdxlP-dep_Trfase_small"/>
</dbReference>
<dbReference type="PANTHER" id="PTHR13693">
    <property type="entry name" value="CLASS II AMINOTRANSFERASE/8-AMINO-7-OXONONANOATE SYNTHASE"/>
    <property type="match status" value="1"/>
</dbReference>
<dbReference type="AlphaFoldDB" id="A0A7Y4GZ05"/>
<comment type="caution">
    <text evidence="4">The sequence shown here is derived from an EMBL/GenBank/DDBJ whole genome shotgun (WGS) entry which is preliminary data.</text>
</comment>
<organism evidence="4 5">
    <name type="scientific">Bradyrhizobium australiense</name>
    <dbReference type="NCBI Taxonomy" id="2721161"/>
    <lineage>
        <taxon>Bacteria</taxon>
        <taxon>Pseudomonadati</taxon>
        <taxon>Pseudomonadota</taxon>
        <taxon>Alphaproteobacteria</taxon>
        <taxon>Hyphomicrobiales</taxon>
        <taxon>Nitrobacteraceae</taxon>
        <taxon>Bradyrhizobium</taxon>
    </lineage>
</organism>
<evidence type="ECO:0000313" key="5">
    <source>
        <dbReference type="Proteomes" id="UP000544122"/>
    </source>
</evidence>
<evidence type="ECO:0000313" key="4">
    <source>
        <dbReference type="EMBL" id="NOJ44583.1"/>
    </source>
</evidence>
<keyword evidence="3" id="KW-0663">Pyridoxal phosphate</keyword>
<dbReference type="InterPro" id="IPR015421">
    <property type="entry name" value="PyrdxlP-dep_Trfase_major"/>
</dbReference>
<evidence type="ECO:0000256" key="2">
    <source>
        <dbReference type="ARBA" id="ARBA00022679"/>
    </source>
</evidence>
<dbReference type="Proteomes" id="UP000544122">
    <property type="component" value="Unassembled WGS sequence"/>
</dbReference>
<keyword evidence="5" id="KW-1185">Reference proteome</keyword>
<evidence type="ECO:0000256" key="3">
    <source>
        <dbReference type="ARBA" id="ARBA00022898"/>
    </source>
</evidence>
<dbReference type="Gene3D" id="3.40.640.10">
    <property type="entry name" value="Type I PLP-dependent aspartate aminotransferase-like (Major domain)"/>
    <property type="match status" value="1"/>
</dbReference>